<evidence type="ECO:0000256" key="8">
    <source>
        <dbReference type="ARBA" id="ARBA00023136"/>
    </source>
</evidence>
<dbReference type="Proteomes" id="UP000717585">
    <property type="component" value="Unassembled WGS sequence"/>
</dbReference>
<keyword evidence="10" id="KW-0449">Lipoprotein</keyword>
<evidence type="ECO:0000256" key="6">
    <source>
        <dbReference type="ARBA" id="ARBA00022692"/>
    </source>
</evidence>
<keyword evidence="5" id="KW-1003">Cell membrane</keyword>
<keyword evidence="7 9" id="KW-1133">Transmembrane helix</keyword>
<feature type="transmembrane region" description="Helical" evidence="9">
    <location>
        <begin position="178"/>
        <end position="203"/>
    </location>
</feature>
<dbReference type="GO" id="GO:0032217">
    <property type="term" value="F:riboflavin transmembrane transporter activity"/>
    <property type="evidence" value="ECO:0007669"/>
    <property type="project" value="InterPro"/>
</dbReference>
<dbReference type="InterPro" id="IPR009357">
    <property type="entry name" value="Riboflavin_transptr"/>
</dbReference>
<name>A0A8J6AV75_9EUKA</name>
<keyword evidence="8 9" id="KW-0472">Membrane</keyword>
<feature type="transmembrane region" description="Helical" evidence="9">
    <location>
        <begin position="295"/>
        <end position="315"/>
    </location>
</feature>
<organism evidence="10 11">
    <name type="scientific">Carpediemonas membranifera</name>
    <dbReference type="NCBI Taxonomy" id="201153"/>
    <lineage>
        <taxon>Eukaryota</taxon>
        <taxon>Metamonada</taxon>
        <taxon>Carpediemonas-like organisms</taxon>
        <taxon>Carpediemonas</taxon>
    </lineage>
</organism>
<feature type="transmembrane region" description="Helical" evidence="9">
    <location>
        <begin position="147"/>
        <end position="166"/>
    </location>
</feature>
<dbReference type="AlphaFoldDB" id="A0A8J6AV75"/>
<feature type="transmembrane region" description="Helical" evidence="9">
    <location>
        <begin position="230"/>
        <end position="251"/>
    </location>
</feature>
<feature type="transmembrane region" description="Helical" evidence="9">
    <location>
        <begin position="375"/>
        <end position="394"/>
    </location>
</feature>
<comment type="catalytic activity">
    <reaction evidence="1">
        <text>riboflavin(in) = riboflavin(out)</text>
        <dbReference type="Rhea" id="RHEA:35015"/>
        <dbReference type="ChEBI" id="CHEBI:57986"/>
    </reaction>
</comment>
<dbReference type="Gene3D" id="1.20.1250.20">
    <property type="entry name" value="MFS general substrate transporter like domains"/>
    <property type="match status" value="1"/>
</dbReference>
<dbReference type="InterPro" id="IPR036259">
    <property type="entry name" value="MFS_trans_sf"/>
</dbReference>
<gene>
    <name evidence="10" type="ORF">J8273_0235</name>
</gene>
<proteinExistence type="inferred from homology"/>
<dbReference type="PANTHER" id="PTHR12929">
    <property type="entry name" value="SOLUTE CARRIER FAMILY 52"/>
    <property type="match status" value="1"/>
</dbReference>
<evidence type="ECO:0000256" key="9">
    <source>
        <dbReference type="SAM" id="Phobius"/>
    </source>
</evidence>
<comment type="caution">
    <text evidence="10">The sequence shown here is derived from an EMBL/GenBank/DDBJ whole genome shotgun (WGS) entry which is preliminary data.</text>
</comment>
<reference evidence="10" key="1">
    <citation type="submission" date="2021-05" db="EMBL/GenBank/DDBJ databases">
        <title>A free-living protist that lacks canonical eukaryotic 1 DNA replication and segregation systems.</title>
        <authorList>
            <person name="Salas-Leiva D.E."/>
            <person name="Tromer E.C."/>
            <person name="Curtis B.A."/>
            <person name="Jerlstrom-Hultqvist J."/>
            <person name="Kolisko M."/>
            <person name="Yi Z."/>
            <person name="Salas-Leiva J.S."/>
            <person name="Gallot-Lavallee L."/>
            <person name="Kops G.J.P.L."/>
            <person name="Archibald J.M."/>
            <person name="Simpson A.G.B."/>
            <person name="Roger A.J."/>
        </authorList>
    </citation>
    <scope>NUCLEOTIDE SEQUENCE</scope>
    <source>
        <strain evidence="10">BICM</strain>
    </source>
</reference>
<dbReference type="Pfam" id="PF06237">
    <property type="entry name" value="SLC52_ribofla_tr"/>
    <property type="match status" value="1"/>
</dbReference>
<dbReference type="EMBL" id="JAHDYR010000012">
    <property type="protein sequence ID" value="KAG9395023.1"/>
    <property type="molecule type" value="Genomic_DNA"/>
</dbReference>
<evidence type="ECO:0000256" key="2">
    <source>
        <dbReference type="ARBA" id="ARBA00004651"/>
    </source>
</evidence>
<comment type="subcellular location">
    <subcellularLocation>
        <location evidence="2">Cell membrane</location>
        <topology evidence="2">Multi-pass membrane protein</topology>
    </subcellularLocation>
</comment>
<evidence type="ECO:0000256" key="1">
    <source>
        <dbReference type="ARBA" id="ARBA00000215"/>
    </source>
</evidence>
<dbReference type="GO" id="GO:0005886">
    <property type="term" value="C:plasma membrane"/>
    <property type="evidence" value="ECO:0007669"/>
    <property type="project" value="UniProtKB-SubCell"/>
</dbReference>
<protein>
    <submittedName>
        <fullName evidence="10">Prokaryotic membrane lipoprotein lipid attachment site</fullName>
    </submittedName>
</protein>
<keyword evidence="4" id="KW-0813">Transport</keyword>
<comment type="similarity">
    <text evidence="3">Belongs to the riboflavin transporter family.</text>
</comment>
<keyword evidence="6 9" id="KW-0812">Transmembrane</keyword>
<evidence type="ECO:0000256" key="5">
    <source>
        <dbReference type="ARBA" id="ARBA00022475"/>
    </source>
</evidence>
<keyword evidence="11" id="KW-1185">Reference proteome</keyword>
<evidence type="ECO:0000256" key="4">
    <source>
        <dbReference type="ARBA" id="ARBA00022448"/>
    </source>
</evidence>
<dbReference type="PROSITE" id="PS51257">
    <property type="entry name" value="PROKAR_LIPOPROTEIN"/>
    <property type="match status" value="1"/>
</dbReference>
<accession>A0A8J6AV75</accession>
<sequence>MNGVKGFSLSTIIGCILFLTIGCAPFLIVNTLWAELVFLEELPEGDDISTILSNTYNVANIGLFLYGLGQLFGSKFERFVRDDVFQVVLILIGLVGCTLLSFGWDVTIPIDGHRFSVIVYIGSIISGIVGCFSMVTAFGLASKYRPVFTPWLSMGLSLSGIITALWSEVQLHVLPVRAVGLTFAGCGCALLLALLALLVIMVVPRPFQRAPVPEEEPAETLLPRDTPPPLLVLAIPVVMQVVNAAGVYFVMPGLLPYMVRPYGASLQALYNAVYQVTGVVGRALAGVTLLHRVHVGYYLAVYVCGMVLLLGTVPLGVNGPFIMQAEWIAQVSLLGALTVLNGFIGTVVYTMLNTDAVPPATRARVSRVISLGNQVGYAVGSVGCLAAVHLFRVADSRY</sequence>
<evidence type="ECO:0000256" key="3">
    <source>
        <dbReference type="ARBA" id="ARBA00006366"/>
    </source>
</evidence>
<feature type="transmembrane region" description="Helical" evidence="9">
    <location>
        <begin position="12"/>
        <end position="34"/>
    </location>
</feature>
<feature type="transmembrane region" description="Helical" evidence="9">
    <location>
        <begin position="116"/>
        <end position="140"/>
    </location>
</feature>
<dbReference type="SUPFAM" id="SSF103473">
    <property type="entry name" value="MFS general substrate transporter"/>
    <property type="match status" value="1"/>
</dbReference>
<feature type="transmembrane region" description="Helical" evidence="9">
    <location>
        <begin position="327"/>
        <end position="352"/>
    </location>
</feature>
<evidence type="ECO:0000313" key="11">
    <source>
        <dbReference type="Proteomes" id="UP000717585"/>
    </source>
</evidence>
<evidence type="ECO:0000313" key="10">
    <source>
        <dbReference type="EMBL" id="KAG9395023.1"/>
    </source>
</evidence>
<evidence type="ECO:0000256" key="7">
    <source>
        <dbReference type="ARBA" id="ARBA00022989"/>
    </source>
</evidence>
<feature type="transmembrane region" description="Helical" evidence="9">
    <location>
        <begin position="54"/>
        <end position="72"/>
    </location>
</feature>
<feature type="transmembrane region" description="Helical" evidence="9">
    <location>
        <begin position="84"/>
        <end position="104"/>
    </location>
</feature>